<keyword evidence="2" id="KW-0732">Signal</keyword>
<keyword evidence="8" id="KW-1185">Reference proteome</keyword>
<evidence type="ECO:0000256" key="5">
    <source>
        <dbReference type="ARBA" id="ARBA00023180"/>
    </source>
</evidence>
<dbReference type="GO" id="GO:0000902">
    <property type="term" value="P:cell morphogenesis"/>
    <property type="evidence" value="ECO:0007669"/>
    <property type="project" value="UniProtKB-ARBA"/>
</dbReference>
<dbReference type="InterPro" id="IPR000152">
    <property type="entry name" value="EGF-type_Asp/Asn_hydroxyl_site"/>
</dbReference>
<dbReference type="SUPFAM" id="SSF57196">
    <property type="entry name" value="EGF/Laminin"/>
    <property type="match status" value="3"/>
</dbReference>
<dbReference type="KEGG" id="samy:DB32_003925"/>
<dbReference type="CDD" id="cd00054">
    <property type="entry name" value="EGF_CA"/>
    <property type="match status" value="3"/>
</dbReference>
<dbReference type="Gene3D" id="2.10.25.10">
    <property type="entry name" value="Laminin"/>
    <property type="match status" value="3"/>
</dbReference>
<gene>
    <name evidence="7" type="ORF">DB32_003925</name>
</gene>
<evidence type="ECO:0000313" key="8">
    <source>
        <dbReference type="Proteomes" id="UP000034883"/>
    </source>
</evidence>
<organism evidence="7 8">
    <name type="scientific">Sandaracinus amylolyticus</name>
    <dbReference type="NCBI Taxonomy" id="927083"/>
    <lineage>
        <taxon>Bacteria</taxon>
        <taxon>Pseudomonadati</taxon>
        <taxon>Myxococcota</taxon>
        <taxon>Polyangia</taxon>
        <taxon>Polyangiales</taxon>
        <taxon>Sandaracinaceae</taxon>
        <taxon>Sandaracinus</taxon>
    </lineage>
</organism>
<dbReference type="PROSITE" id="PS01186">
    <property type="entry name" value="EGF_2"/>
    <property type="match status" value="2"/>
</dbReference>
<reference evidence="7 8" key="1">
    <citation type="submission" date="2015-03" db="EMBL/GenBank/DDBJ databases">
        <title>Genome assembly of Sandaracinus amylolyticus DSM 53668.</title>
        <authorList>
            <person name="Sharma G."/>
            <person name="Subramanian S."/>
        </authorList>
    </citation>
    <scope>NUCLEOTIDE SEQUENCE [LARGE SCALE GENOMIC DNA]</scope>
    <source>
        <strain evidence="7 8">DSM 53668</strain>
    </source>
</reference>
<evidence type="ECO:0000256" key="4">
    <source>
        <dbReference type="ARBA" id="ARBA00023157"/>
    </source>
</evidence>
<dbReference type="InterPro" id="IPR018097">
    <property type="entry name" value="EGF_Ca-bd_CS"/>
</dbReference>
<dbReference type="AlphaFoldDB" id="A0A0F6YJA4"/>
<dbReference type="Pfam" id="PF00008">
    <property type="entry name" value="EGF"/>
    <property type="match status" value="3"/>
</dbReference>
<evidence type="ECO:0000256" key="2">
    <source>
        <dbReference type="ARBA" id="ARBA00022729"/>
    </source>
</evidence>
<keyword evidence="1" id="KW-0245">EGF-like domain</keyword>
<proteinExistence type="predicted"/>
<sequence length="508" mass="51128">MDLCTTSPCLNGGTCTPEGEEGFRCACAPGFLGDTCARIDECLSNPCLNGGTCTNGVDGFTCACPPGYSGSTCLTNVDDCPTPDPCLNGGTCVDGLDDYDCDCAPSFGGDDCSVSCSGATATAVVDGDWTAPATWGGVVPSSGTFVVIPTGRTVTIPAGVTVRSVGCAGISVSGTLVNRGHLTADRVLNLRGPSPAVAATLRNEGTLVLDDGLSSTAGLAGLSVFVNAAGGTFTTRGSVTFNRLTNGGTWTIADGAAGCTSNTSCAFDSSGTVTVAAGAVLDVSVPPVQTAVSSGSLVNHGTFRTSRVFENRGIFESTGRMETIFDGEIGCSFTNGGTGTLTSSGTIDSNCPLASHGAFTNTGILDARGVMRAHGTFTNEASGVIRVAGLTELFGAFVNRGRLSAQPDGRVSIQSGTLTNHGTISVVGRFQAQEGGTLHIVAGGLLEAFEPIGNWGTYDVEGTLVVGGSRGHLNNQGTVHQRCGSTVSLSRGGESWGGNPAMVESPCP</sequence>
<keyword evidence="3" id="KW-0677">Repeat</keyword>
<dbReference type="PRINTS" id="PR00010">
    <property type="entry name" value="EGFBLOOD"/>
</dbReference>
<dbReference type="InterPro" id="IPR000742">
    <property type="entry name" value="EGF"/>
</dbReference>
<keyword evidence="5" id="KW-0325">Glycoprotein</keyword>
<dbReference type="GO" id="GO:0005886">
    <property type="term" value="C:plasma membrane"/>
    <property type="evidence" value="ECO:0007669"/>
    <property type="project" value="UniProtKB-ARBA"/>
</dbReference>
<dbReference type="FunFam" id="2.10.25.10:FF:000230">
    <property type="entry name" value="Delta-like protein"/>
    <property type="match status" value="1"/>
</dbReference>
<dbReference type="GO" id="GO:0005509">
    <property type="term" value="F:calcium ion binding"/>
    <property type="evidence" value="ECO:0007669"/>
    <property type="project" value="InterPro"/>
</dbReference>
<dbReference type="PANTHER" id="PTHR24044:SF420">
    <property type="entry name" value="DELTA AND NOTCH-LIKE EPIDERMAL GROWTH FACTOR-RELATED RECEPTOR ISOFORM X1"/>
    <property type="match status" value="1"/>
</dbReference>
<dbReference type="Proteomes" id="UP000034883">
    <property type="component" value="Chromosome"/>
</dbReference>
<dbReference type="FunFam" id="2.10.25.10:FF:000006">
    <property type="entry name" value="Versican core protein-like isoform 1"/>
    <property type="match status" value="1"/>
</dbReference>
<protein>
    <submittedName>
        <fullName evidence="7">Outer membrane autotransporter barrel</fullName>
    </submittedName>
</protein>
<evidence type="ECO:0000313" key="7">
    <source>
        <dbReference type="EMBL" id="AKF06776.1"/>
    </source>
</evidence>
<feature type="domain" description="EGF-like" evidence="6">
    <location>
        <begin position="38"/>
        <end position="74"/>
    </location>
</feature>
<feature type="domain" description="EGF-like" evidence="6">
    <location>
        <begin position="76"/>
        <end position="113"/>
    </location>
</feature>
<dbReference type="PROSITE" id="PS01187">
    <property type="entry name" value="EGF_CA"/>
    <property type="match status" value="1"/>
</dbReference>
<evidence type="ECO:0000256" key="1">
    <source>
        <dbReference type="ARBA" id="ARBA00022536"/>
    </source>
</evidence>
<dbReference type="FunFam" id="2.10.25.10:FF:000122">
    <property type="entry name" value="Protein crumbs homolog 2"/>
    <property type="match status" value="1"/>
</dbReference>
<evidence type="ECO:0000259" key="6">
    <source>
        <dbReference type="PROSITE" id="PS50026"/>
    </source>
</evidence>
<accession>A0A0F6YJA4</accession>
<name>A0A0F6YJA4_9BACT</name>
<feature type="domain" description="EGF-like" evidence="6">
    <location>
        <begin position="1"/>
        <end position="37"/>
    </location>
</feature>
<dbReference type="PANTHER" id="PTHR24044">
    <property type="entry name" value="NOTCH LIGAND FAMILY MEMBER"/>
    <property type="match status" value="1"/>
</dbReference>
<dbReference type="GO" id="GO:0005112">
    <property type="term" value="F:Notch binding"/>
    <property type="evidence" value="ECO:0007669"/>
    <property type="project" value="TreeGrafter"/>
</dbReference>
<dbReference type="InterPro" id="IPR050906">
    <property type="entry name" value="Notch_signaling"/>
</dbReference>
<dbReference type="PROSITE" id="PS00022">
    <property type="entry name" value="EGF_1"/>
    <property type="match status" value="3"/>
</dbReference>
<dbReference type="SMART" id="SM00179">
    <property type="entry name" value="EGF_CA"/>
    <property type="match status" value="3"/>
</dbReference>
<dbReference type="STRING" id="927083.DB32_003925"/>
<dbReference type="PROSITE" id="PS00010">
    <property type="entry name" value="ASX_HYDROXYL"/>
    <property type="match status" value="2"/>
</dbReference>
<dbReference type="InterPro" id="IPR001881">
    <property type="entry name" value="EGF-like_Ca-bd_dom"/>
</dbReference>
<keyword evidence="4" id="KW-1015">Disulfide bond</keyword>
<evidence type="ECO:0000256" key="3">
    <source>
        <dbReference type="ARBA" id="ARBA00022737"/>
    </source>
</evidence>
<dbReference type="SMART" id="SM00181">
    <property type="entry name" value="EGF"/>
    <property type="match status" value="3"/>
</dbReference>
<dbReference type="EMBL" id="CP011125">
    <property type="protein sequence ID" value="AKF06776.1"/>
    <property type="molecule type" value="Genomic_DNA"/>
</dbReference>
<dbReference type="PROSITE" id="PS50026">
    <property type="entry name" value="EGF_3"/>
    <property type="match status" value="3"/>
</dbReference>